<dbReference type="RefSeq" id="WP_027824926.1">
    <property type="nucleotide sequence ID" value="NZ_AUEI01000007.1"/>
</dbReference>
<keyword evidence="4" id="KW-0378">Hydrolase</keyword>
<keyword evidence="2" id="KW-0472">Membrane</keyword>
<reference evidence="4 5" key="1">
    <citation type="journal article" date="2015" name="Genome Announc.">
        <title>Expanding the biotechnology potential of lactobacilli through comparative genomics of 213 strains and associated genera.</title>
        <authorList>
            <person name="Sun Z."/>
            <person name="Harris H.M."/>
            <person name="McCann A."/>
            <person name="Guo C."/>
            <person name="Argimon S."/>
            <person name="Zhang W."/>
            <person name="Yang X."/>
            <person name="Jeffery I.B."/>
            <person name="Cooney J.C."/>
            <person name="Kagawa T.F."/>
            <person name="Liu W."/>
            <person name="Song Y."/>
            <person name="Salvetti E."/>
            <person name="Wrobel A."/>
            <person name="Rasinkangas P."/>
            <person name="Parkhill J."/>
            <person name="Rea M.C."/>
            <person name="O'Sullivan O."/>
            <person name="Ritari J."/>
            <person name="Douillard F.P."/>
            <person name="Paul Ross R."/>
            <person name="Yang R."/>
            <person name="Briner A.E."/>
            <person name="Felis G.E."/>
            <person name="de Vos W.M."/>
            <person name="Barrangou R."/>
            <person name="Klaenhammer T.R."/>
            <person name="Caufield P.W."/>
            <person name="Cui Y."/>
            <person name="Zhang H."/>
            <person name="O'Toole P.W."/>
        </authorList>
    </citation>
    <scope>NUCLEOTIDE SEQUENCE [LARGE SCALE GENOMIC DNA]</scope>
    <source>
        <strain evidence="4 5">DSM 15354</strain>
    </source>
</reference>
<name>A0A0R1SB52_9LACO</name>
<accession>A0A0R1SB52</accession>
<dbReference type="eggNOG" id="ENOG503294Z">
    <property type="taxonomic scope" value="Bacteria"/>
</dbReference>
<evidence type="ECO:0000256" key="1">
    <source>
        <dbReference type="ARBA" id="ARBA00009067"/>
    </source>
</evidence>
<feature type="transmembrane region" description="Helical" evidence="2">
    <location>
        <begin position="12"/>
        <end position="31"/>
    </location>
</feature>
<dbReference type="Proteomes" id="UP000051931">
    <property type="component" value="Unassembled WGS sequence"/>
</dbReference>
<evidence type="ECO:0000313" key="5">
    <source>
        <dbReference type="Proteomes" id="UP000051931"/>
    </source>
</evidence>
<feature type="transmembrane region" description="Helical" evidence="2">
    <location>
        <begin position="197"/>
        <end position="218"/>
    </location>
</feature>
<dbReference type="GO" id="GO:0006508">
    <property type="term" value="P:proteolysis"/>
    <property type="evidence" value="ECO:0007669"/>
    <property type="project" value="UniProtKB-KW"/>
</dbReference>
<dbReference type="STRING" id="1122152.GCA_000425905_00952"/>
<dbReference type="GO" id="GO:0004175">
    <property type="term" value="F:endopeptidase activity"/>
    <property type="evidence" value="ECO:0007669"/>
    <property type="project" value="UniProtKB-ARBA"/>
</dbReference>
<keyword evidence="5" id="KW-1185">Reference proteome</keyword>
<feature type="transmembrane region" description="Helical" evidence="2">
    <location>
        <begin position="37"/>
        <end position="58"/>
    </location>
</feature>
<dbReference type="GO" id="GO:0080120">
    <property type="term" value="P:CAAX-box protein maturation"/>
    <property type="evidence" value="ECO:0007669"/>
    <property type="project" value="UniProtKB-ARBA"/>
</dbReference>
<dbReference type="OrthoDB" id="2326057at2"/>
<feature type="domain" description="CAAX prenyl protease 2/Lysostaphin resistance protein A-like" evidence="3">
    <location>
        <begin position="122"/>
        <end position="207"/>
    </location>
</feature>
<dbReference type="InterPro" id="IPR003675">
    <property type="entry name" value="Rce1/LyrA-like_dom"/>
</dbReference>
<gene>
    <name evidence="4" type="ORF">FC23_GL000874</name>
</gene>
<keyword evidence="2" id="KW-1133">Transmembrane helix</keyword>
<evidence type="ECO:0000256" key="2">
    <source>
        <dbReference type="SAM" id="Phobius"/>
    </source>
</evidence>
<keyword evidence="4" id="KW-0645">Protease</keyword>
<dbReference type="PATRIC" id="fig|1122152.4.peg.898"/>
<feature type="transmembrane region" description="Helical" evidence="2">
    <location>
        <begin position="156"/>
        <end position="177"/>
    </location>
</feature>
<organism evidence="4 5">
    <name type="scientific">Lactobacillus psittaci DSM 15354</name>
    <dbReference type="NCBI Taxonomy" id="1122152"/>
    <lineage>
        <taxon>Bacteria</taxon>
        <taxon>Bacillati</taxon>
        <taxon>Bacillota</taxon>
        <taxon>Bacilli</taxon>
        <taxon>Lactobacillales</taxon>
        <taxon>Lactobacillaceae</taxon>
        <taxon>Lactobacillus</taxon>
    </lineage>
</organism>
<keyword evidence="2" id="KW-0812">Transmembrane</keyword>
<protein>
    <submittedName>
        <fullName evidence="4">CAAX amino protease family protein</fullName>
    </submittedName>
</protein>
<evidence type="ECO:0000313" key="4">
    <source>
        <dbReference type="EMBL" id="KRL63304.1"/>
    </source>
</evidence>
<feature type="transmembrane region" description="Helical" evidence="2">
    <location>
        <begin position="79"/>
        <end position="101"/>
    </location>
</feature>
<comment type="caution">
    <text evidence="4">The sequence shown here is derived from an EMBL/GenBank/DDBJ whole genome shotgun (WGS) entry which is preliminary data.</text>
</comment>
<comment type="similarity">
    <text evidence="1">Belongs to the UPF0177 family.</text>
</comment>
<dbReference type="Pfam" id="PF02517">
    <property type="entry name" value="Rce1-like"/>
    <property type="match status" value="1"/>
</dbReference>
<evidence type="ECO:0000259" key="3">
    <source>
        <dbReference type="Pfam" id="PF02517"/>
    </source>
</evidence>
<proteinExistence type="inferred from homology"/>
<sequence length="220" mass="25068">MNTPRSVQGNLIRYGVYLVGYLLVIGAKALVADTGKLQTWDLILFICLTLMTGLLYIYRFNREQRYFQRNFSLPLLGNMTVTSLMTIAIVCARLFISYLQLNGKLGYYTFQSIYAKSESTPMFWFLIIAQGVVIPVLQVFLAEGFFFNYLFRADDFLVAVMGLLCSGAVFTILNLQFNLNLIVVDFVLGLFLAWTYLYTQSLSMTLYLAVLNGILLVMMM</sequence>
<dbReference type="EMBL" id="AZFB01000004">
    <property type="protein sequence ID" value="KRL63304.1"/>
    <property type="molecule type" value="Genomic_DNA"/>
</dbReference>
<feature type="transmembrane region" description="Helical" evidence="2">
    <location>
        <begin position="121"/>
        <end position="149"/>
    </location>
</feature>
<dbReference type="AlphaFoldDB" id="A0A0R1SB52"/>